<sequence length="73" mass="8526">MTIENQLSQIINSQKNLKKIIFAHNKYIRPYLPFSDNGIPLYNIISDSNTSSKPLKIIIFHKVDFRNIINSYT</sequence>
<organism evidence="1 2">
    <name type="scientific">Rhizophagus irregularis</name>
    <dbReference type="NCBI Taxonomy" id="588596"/>
    <lineage>
        <taxon>Eukaryota</taxon>
        <taxon>Fungi</taxon>
        <taxon>Fungi incertae sedis</taxon>
        <taxon>Mucoromycota</taxon>
        <taxon>Glomeromycotina</taxon>
        <taxon>Glomeromycetes</taxon>
        <taxon>Glomerales</taxon>
        <taxon>Glomeraceae</taxon>
        <taxon>Rhizophagus</taxon>
    </lineage>
</organism>
<accession>A0A2N0QNY6</accession>
<evidence type="ECO:0000313" key="2">
    <source>
        <dbReference type="Proteomes" id="UP000232688"/>
    </source>
</evidence>
<comment type="caution">
    <text evidence="1">The sequence shown here is derived from an EMBL/GenBank/DDBJ whole genome shotgun (WGS) entry which is preliminary data.</text>
</comment>
<reference evidence="1 2" key="2">
    <citation type="submission" date="2017-10" db="EMBL/GenBank/DDBJ databases">
        <title>Genome analyses suggest a sexual origin of heterokaryosis in a supposedly ancient asexual fungus.</title>
        <authorList>
            <person name="Corradi N."/>
            <person name="Sedzielewska K."/>
            <person name="Noel J."/>
            <person name="Charron P."/>
            <person name="Farinelli L."/>
            <person name="Marton T."/>
            <person name="Kruger M."/>
            <person name="Pelin A."/>
            <person name="Brachmann A."/>
            <person name="Corradi N."/>
        </authorList>
    </citation>
    <scope>NUCLEOTIDE SEQUENCE [LARGE SCALE GENOMIC DNA]</scope>
    <source>
        <strain evidence="1 2">A1</strain>
    </source>
</reference>
<name>A0A2N0QNY6_9GLOM</name>
<dbReference type="AlphaFoldDB" id="A0A2N0QNY6"/>
<gene>
    <name evidence="1" type="ORF">RhiirA1_480738</name>
</gene>
<dbReference type="Proteomes" id="UP000232688">
    <property type="component" value="Unassembled WGS sequence"/>
</dbReference>
<proteinExistence type="predicted"/>
<dbReference type="EMBL" id="LLXH01005180">
    <property type="protein sequence ID" value="PKC52765.1"/>
    <property type="molecule type" value="Genomic_DNA"/>
</dbReference>
<protein>
    <submittedName>
        <fullName evidence="1">Uncharacterized protein</fullName>
    </submittedName>
</protein>
<dbReference type="VEuPathDB" id="FungiDB:RhiirA1_480738"/>
<reference evidence="1 2" key="1">
    <citation type="submission" date="2017-10" db="EMBL/GenBank/DDBJ databases">
        <title>Extensive intraspecific genome diversity in a model arbuscular mycorrhizal fungus.</title>
        <authorList>
            <person name="Chen E.C.H."/>
            <person name="Morin E."/>
            <person name="Baudet D."/>
            <person name="Noel J."/>
            <person name="Ndikumana S."/>
            <person name="Charron P."/>
            <person name="St-Onge C."/>
            <person name="Giorgi J."/>
            <person name="Grigoriev I.V."/>
            <person name="Roux C."/>
            <person name="Martin F.M."/>
            <person name="Corradi N."/>
        </authorList>
    </citation>
    <scope>NUCLEOTIDE SEQUENCE [LARGE SCALE GENOMIC DNA]</scope>
    <source>
        <strain evidence="1 2">A1</strain>
    </source>
</reference>
<evidence type="ECO:0000313" key="1">
    <source>
        <dbReference type="EMBL" id="PKC52765.1"/>
    </source>
</evidence>